<keyword evidence="5" id="KW-1185">Reference proteome</keyword>
<comment type="subcellular location">
    <subcellularLocation>
        <location evidence="2">Gas vesicle</location>
    </subcellularLocation>
</comment>
<dbReference type="PANTHER" id="PTHR36852:SF1">
    <property type="entry name" value="PROTEIN GVPL 2"/>
    <property type="match status" value="1"/>
</dbReference>
<evidence type="ECO:0000313" key="4">
    <source>
        <dbReference type="EMBL" id="GAA1552006.1"/>
    </source>
</evidence>
<evidence type="ECO:0000313" key="5">
    <source>
        <dbReference type="Proteomes" id="UP001501470"/>
    </source>
</evidence>
<reference evidence="4 5" key="1">
    <citation type="journal article" date="2019" name="Int. J. Syst. Evol. Microbiol.">
        <title>The Global Catalogue of Microorganisms (GCM) 10K type strain sequencing project: providing services to taxonomists for standard genome sequencing and annotation.</title>
        <authorList>
            <consortium name="The Broad Institute Genomics Platform"/>
            <consortium name="The Broad Institute Genome Sequencing Center for Infectious Disease"/>
            <person name="Wu L."/>
            <person name="Ma J."/>
        </authorList>
    </citation>
    <scope>NUCLEOTIDE SEQUENCE [LARGE SCALE GENOMIC DNA]</scope>
    <source>
        <strain evidence="4 5">JCM 15933</strain>
    </source>
</reference>
<dbReference type="Pfam" id="PF06386">
    <property type="entry name" value="GvpL_GvpF"/>
    <property type="match status" value="1"/>
</dbReference>
<dbReference type="RefSeq" id="WP_344509639.1">
    <property type="nucleotide sequence ID" value="NZ_BAAAQD010000022.1"/>
</dbReference>
<dbReference type="EMBL" id="BAAAQD010000022">
    <property type="protein sequence ID" value="GAA1552006.1"/>
    <property type="molecule type" value="Genomic_DNA"/>
</dbReference>
<accession>A0ABN2C3D0</accession>
<protein>
    <submittedName>
        <fullName evidence="4">GvpL/GvpF family gas vesicle protein</fullName>
    </submittedName>
</protein>
<evidence type="ECO:0000256" key="3">
    <source>
        <dbReference type="ARBA" id="ARBA00035643"/>
    </source>
</evidence>
<evidence type="ECO:0000256" key="2">
    <source>
        <dbReference type="ARBA" id="ARBA00035108"/>
    </source>
</evidence>
<comment type="similarity">
    <text evidence="3">Belongs to the gas vesicle GvpF/GvpL family.</text>
</comment>
<keyword evidence="1" id="KW-0304">Gas vesicle</keyword>
<proteinExistence type="inferred from homology"/>
<organism evidence="4 5">
    <name type="scientific">Dactylosporangium maewongense</name>
    <dbReference type="NCBI Taxonomy" id="634393"/>
    <lineage>
        <taxon>Bacteria</taxon>
        <taxon>Bacillati</taxon>
        <taxon>Actinomycetota</taxon>
        <taxon>Actinomycetes</taxon>
        <taxon>Micromonosporales</taxon>
        <taxon>Micromonosporaceae</taxon>
        <taxon>Dactylosporangium</taxon>
    </lineage>
</organism>
<dbReference type="PANTHER" id="PTHR36852">
    <property type="entry name" value="PROTEIN GVPL 2"/>
    <property type="match status" value="1"/>
</dbReference>
<dbReference type="InterPro" id="IPR009430">
    <property type="entry name" value="GvpL/GvpF"/>
</dbReference>
<dbReference type="Proteomes" id="UP001501470">
    <property type="component" value="Unassembled WGS sequence"/>
</dbReference>
<sequence>MATDTTAPRVGMMLYGVVPSDVEPTGSAQGVGSPPADVTTVTEDDLTALVSDVPLDRPLGRPDDLTAYQRLLDGTAAVAPVLPVRFGTVLRDAEAIRQLLADQHDMIAPLLDRLEGRVEYVVRGRYIEDAVLAEILDTDSDARQLREYIQGRPEQETTQQRMALGERINAAIEAMRQADTRTAVDRIGKVVEDLVVAEPTHDLDAVHLPVLVEQAHRAEFDAVLAELADGWSGRVEMRSLGPAAPYDFVNRLALARDD</sequence>
<name>A0ABN2C3D0_9ACTN</name>
<gene>
    <name evidence="4" type="ORF">GCM10009827_085850</name>
</gene>
<comment type="caution">
    <text evidence="4">The sequence shown here is derived from an EMBL/GenBank/DDBJ whole genome shotgun (WGS) entry which is preliminary data.</text>
</comment>
<evidence type="ECO:0000256" key="1">
    <source>
        <dbReference type="ARBA" id="ARBA00022987"/>
    </source>
</evidence>